<accession>A0ACC3YDH7</accession>
<proteinExistence type="predicted"/>
<organism evidence="1 2">
    <name type="scientific">Colletotrichum truncatum</name>
    <name type="common">Anthracnose fungus</name>
    <name type="synonym">Colletotrichum capsici</name>
    <dbReference type="NCBI Taxonomy" id="5467"/>
    <lineage>
        <taxon>Eukaryota</taxon>
        <taxon>Fungi</taxon>
        <taxon>Dikarya</taxon>
        <taxon>Ascomycota</taxon>
        <taxon>Pezizomycotina</taxon>
        <taxon>Sordariomycetes</taxon>
        <taxon>Hypocreomycetidae</taxon>
        <taxon>Glomerellales</taxon>
        <taxon>Glomerellaceae</taxon>
        <taxon>Colletotrichum</taxon>
        <taxon>Colletotrichum truncatum species complex</taxon>
    </lineage>
</organism>
<protein>
    <submittedName>
        <fullName evidence="1">Pfs domain-containing protein</fullName>
    </submittedName>
</protein>
<comment type="caution">
    <text evidence="1">The sequence shown here is derived from an EMBL/GenBank/DDBJ whole genome shotgun (WGS) entry which is preliminary data.</text>
</comment>
<keyword evidence="2" id="KW-1185">Reference proteome</keyword>
<dbReference type="EMBL" id="VUJX02000013">
    <property type="protein sequence ID" value="KAL0929878.1"/>
    <property type="molecule type" value="Genomic_DNA"/>
</dbReference>
<dbReference type="Proteomes" id="UP000805649">
    <property type="component" value="Unassembled WGS sequence"/>
</dbReference>
<name>A0ACC3YDH7_COLTU</name>
<sequence length="919" mass="103932">MASLKRLSSPQMYTIGWITALDKELTASRAVLDEEHLKPENFRKHSKDTNSYVWGRIGDHNIVIASLAAGKYGTVSAATTAWSMISSLPHLRFGLMVGIGAGIPRLADKVDIRLGDVVISQPSGISSGVIQYDLGKLQGDGQFKRVGSLASPPEVLLKGLTALKAERRLSGPRTRQILDDMIRRHPLLAETESDDAAFVYQGVQNDKLFKASSRHIQPLDQDSVMPPASTVLQDQNRLLSALVWVWLHLWRSLLWLLSAPLAAGGANVARVNNQGDDADLRVTHSKSYAYCDSHQEIKRRERPSSDPVVHYGVIASGDSVVKDGISRDEISRRLGNECICFEMEAAGLMDNFPCLVIRGICDYADTHKNDRWQNYPAATAAALAKELLGVIDSDDVEESSRMDEIMEQLQEDVSQIHSTTKDVQRSLHFQEVMKWLSAPDPSTNDNKAFKQRHENTGQWLVDSEKYSKWKKTPNSSLWLHGIPGCGKTILSSVAINDLRHAEFCFTYLYFYFDFSDNSKQSLESALRSLIAQLYHRHEDAQQHLDLLYSSNAPRQLSIDQLSMVFTAMAKQVGEVWIVLDALDECQTRTGRDNEGLLPWIESILVSQQANIHLLVTSRPEHDIKSTLERHIENQISLQSDLVTEDIRAYVHARVTQSGGLERRWRKRKEIQDDIEKHLLEKANGMFRWAACQIDELEECLDPQTLRETLQLLPRTLDETYARIIDRIPPKLKRSAIRILQFLTYSKGRLRIDEMCDAIAVAPQSTPRFNIQNRMPVPEEIAGYCSSLVNVVTRTDDNGKDTIKELQLAHFSVKEYLISDRVEGSLSADFREPLARAIITEVCLSYLLELDIKLSPENIGQSYPLAKYAARSWMGHAALAETSRVRNIIREFCLQEDVHTICYQLYNPALPWEEKPFQYL</sequence>
<gene>
    <name evidence="1" type="ORF">CTRU02_215087</name>
</gene>
<evidence type="ECO:0000313" key="2">
    <source>
        <dbReference type="Proteomes" id="UP000805649"/>
    </source>
</evidence>
<reference evidence="1 2" key="1">
    <citation type="journal article" date="2020" name="Phytopathology">
        <title>Genome Sequence Resources of Colletotrichum truncatum, C. plurivorum, C. musicola, and C. sojae: Four Species Pathogenic to Soybean (Glycine max).</title>
        <authorList>
            <person name="Rogerio F."/>
            <person name="Boufleur T.R."/>
            <person name="Ciampi-Guillardi M."/>
            <person name="Sukno S.A."/>
            <person name="Thon M.R."/>
            <person name="Massola Junior N.S."/>
            <person name="Baroncelli R."/>
        </authorList>
    </citation>
    <scope>NUCLEOTIDE SEQUENCE [LARGE SCALE GENOMIC DNA]</scope>
    <source>
        <strain evidence="1 2">CMES1059</strain>
    </source>
</reference>
<evidence type="ECO:0000313" key="1">
    <source>
        <dbReference type="EMBL" id="KAL0929878.1"/>
    </source>
</evidence>